<evidence type="ECO:0000313" key="2">
    <source>
        <dbReference type="EMBL" id="MFC7616907.1"/>
    </source>
</evidence>
<dbReference type="InterPro" id="IPR036812">
    <property type="entry name" value="NAD(P)_OxRdtase_dom_sf"/>
</dbReference>
<evidence type="ECO:0000313" key="3">
    <source>
        <dbReference type="Proteomes" id="UP001596512"/>
    </source>
</evidence>
<sequence length="95" mass="10083">MALWAYTPLLAGGYTRADKPLPPKYDHPGTARCLAALDAVAAETGANRNRVVLAWLLPTAVPIVGVSTVEQLDEAIAGVTLTLTDEQRARLDAEV</sequence>
<dbReference type="EMBL" id="JBHTEY010000004">
    <property type="protein sequence ID" value="MFC7616907.1"/>
    <property type="molecule type" value="Genomic_DNA"/>
</dbReference>
<reference evidence="3" key="1">
    <citation type="journal article" date="2019" name="Int. J. Syst. Evol. Microbiol.">
        <title>The Global Catalogue of Microorganisms (GCM) 10K type strain sequencing project: providing services to taxonomists for standard genome sequencing and annotation.</title>
        <authorList>
            <consortium name="The Broad Institute Genomics Platform"/>
            <consortium name="The Broad Institute Genome Sequencing Center for Infectious Disease"/>
            <person name="Wu L."/>
            <person name="Ma J."/>
        </authorList>
    </citation>
    <scope>NUCLEOTIDE SEQUENCE [LARGE SCALE GENOMIC DNA]</scope>
    <source>
        <strain evidence="3">JCM 17695</strain>
    </source>
</reference>
<keyword evidence="3" id="KW-1185">Reference proteome</keyword>
<feature type="domain" description="NADP-dependent oxidoreductase" evidence="1">
    <location>
        <begin position="2"/>
        <end position="93"/>
    </location>
</feature>
<dbReference type="Gene3D" id="3.20.20.100">
    <property type="entry name" value="NADP-dependent oxidoreductase domain"/>
    <property type="match status" value="1"/>
</dbReference>
<dbReference type="Proteomes" id="UP001596512">
    <property type="component" value="Unassembled WGS sequence"/>
</dbReference>
<accession>A0ABW2TVD6</accession>
<protein>
    <submittedName>
        <fullName evidence="2">Aldo/keto reductase</fullName>
    </submittedName>
</protein>
<dbReference type="InterPro" id="IPR023210">
    <property type="entry name" value="NADP_OxRdtase_dom"/>
</dbReference>
<gene>
    <name evidence="2" type="ORF">ACFQV2_29105</name>
</gene>
<dbReference type="Pfam" id="PF00248">
    <property type="entry name" value="Aldo_ket_red"/>
    <property type="match status" value="1"/>
</dbReference>
<organism evidence="2 3">
    <name type="scientific">Actinokineospora soli</name>
    <dbReference type="NCBI Taxonomy" id="1048753"/>
    <lineage>
        <taxon>Bacteria</taxon>
        <taxon>Bacillati</taxon>
        <taxon>Actinomycetota</taxon>
        <taxon>Actinomycetes</taxon>
        <taxon>Pseudonocardiales</taxon>
        <taxon>Pseudonocardiaceae</taxon>
        <taxon>Actinokineospora</taxon>
    </lineage>
</organism>
<comment type="caution">
    <text evidence="2">The sequence shown here is derived from an EMBL/GenBank/DDBJ whole genome shotgun (WGS) entry which is preliminary data.</text>
</comment>
<dbReference type="SUPFAM" id="SSF51430">
    <property type="entry name" value="NAD(P)-linked oxidoreductase"/>
    <property type="match status" value="1"/>
</dbReference>
<name>A0ABW2TVD6_9PSEU</name>
<proteinExistence type="predicted"/>
<evidence type="ECO:0000259" key="1">
    <source>
        <dbReference type="Pfam" id="PF00248"/>
    </source>
</evidence>